<organism evidence="1 2">
    <name type="scientific">Candidatus Collierbacteria bacterium GW2011_GWC2_45_15</name>
    <dbReference type="NCBI Taxonomy" id="1618394"/>
    <lineage>
        <taxon>Bacteria</taxon>
        <taxon>Candidatus Collieribacteriota</taxon>
    </lineage>
</organism>
<comment type="caution">
    <text evidence="1">The sequence shown here is derived from an EMBL/GenBank/DDBJ whole genome shotgun (WGS) entry which is preliminary data.</text>
</comment>
<dbReference type="Proteomes" id="UP000034214">
    <property type="component" value="Unassembled WGS sequence"/>
</dbReference>
<name>A0A0G1P3T7_9BACT</name>
<dbReference type="EMBL" id="LCKM01000004">
    <property type="protein sequence ID" value="KKU00003.1"/>
    <property type="molecule type" value="Genomic_DNA"/>
</dbReference>
<accession>A0A0G1P3T7</accession>
<reference evidence="1 2" key="1">
    <citation type="journal article" date="2015" name="Nature">
        <title>rRNA introns, odd ribosomes, and small enigmatic genomes across a large radiation of phyla.</title>
        <authorList>
            <person name="Brown C.T."/>
            <person name="Hug L.A."/>
            <person name="Thomas B.C."/>
            <person name="Sharon I."/>
            <person name="Castelle C.J."/>
            <person name="Singh A."/>
            <person name="Wilkins M.J."/>
            <person name="Williams K.H."/>
            <person name="Banfield J.F."/>
        </authorList>
    </citation>
    <scope>NUCLEOTIDE SEQUENCE [LARGE SCALE GENOMIC DNA]</scope>
</reference>
<proteinExistence type="predicted"/>
<dbReference type="AlphaFoldDB" id="A0A0G1P3T7"/>
<evidence type="ECO:0000313" key="1">
    <source>
        <dbReference type="EMBL" id="KKU00003.1"/>
    </source>
</evidence>
<protein>
    <submittedName>
        <fullName evidence="1">Uncharacterized protein</fullName>
    </submittedName>
</protein>
<sequence length="178" mass="20365">MDDNWLDEVLNAAASTVAERTSANIKKDEFRTELRRHLEALIYLPFPPAIASILEDLKRQGYHRVDERVYPARDRKDPLAVGLTDDYFLAGTKNLVVWKTIARRVAVWPEPRLVSSKDKNLVIAVDIVPVDPESAIFKVTISGVKIEGYNPEDFDLGQLRRLVSENIKKNCLLPRRRE</sequence>
<gene>
    <name evidence="1" type="ORF">UW99_C0004G0003</name>
</gene>
<evidence type="ECO:0000313" key="2">
    <source>
        <dbReference type="Proteomes" id="UP000034214"/>
    </source>
</evidence>